<evidence type="ECO:0000313" key="1">
    <source>
        <dbReference type="EMBL" id="RDH33202.1"/>
    </source>
</evidence>
<evidence type="ECO:0000313" key="2">
    <source>
        <dbReference type="Proteomes" id="UP000253729"/>
    </source>
</evidence>
<dbReference type="GeneID" id="38143875"/>
<organism evidence="1 2">
    <name type="scientific">Aspergillus welwitschiae</name>
    <dbReference type="NCBI Taxonomy" id="1341132"/>
    <lineage>
        <taxon>Eukaryota</taxon>
        <taxon>Fungi</taxon>
        <taxon>Dikarya</taxon>
        <taxon>Ascomycota</taxon>
        <taxon>Pezizomycotina</taxon>
        <taxon>Eurotiomycetes</taxon>
        <taxon>Eurotiomycetidae</taxon>
        <taxon>Eurotiales</taxon>
        <taxon>Aspergillaceae</taxon>
        <taxon>Aspergillus</taxon>
        <taxon>Aspergillus subgen. Circumdati</taxon>
    </lineage>
</organism>
<proteinExistence type="predicted"/>
<dbReference type="AlphaFoldDB" id="A0A3F3Q2H8"/>
<dbReference type="RefSeq" id="XP_026626224.1">
    <property type="nucleotide sequence ID" value="XM_026775519.1"/>
</dbReference>
<keyword evidence="2" id="KW-1185">Reference proteome</keyword>
<reference evidence="1 2" key="1">
    <citation type="submission" date="2018-07" db="EMBL/GenBank/DDBJ databases">
        <title>The genomes of Aspergillus section Nigri reveals drivers in fungal speciation.</title>
        <authorList>
            <consortium name="DOE Joint Genome Institute"/>
            <person name="Vesth T.C."/>
            <person name="Nybo J."/>
            <person name="Theobald S."/>
            <person name="Brandl J."/>
            <person name="Frisvad J.C."/>
            <person name="Nielsen K.F."/>
            <person name="Lyhne E.K."/>
            <person name="Kogle M.E."/>
            <person name="Kuo A."/>
            <person name="Riley R."/>
            <person name="Clum A."/>
            <person name="Nolan M."/>
            <person name="Lipzen A."/>
            <person name="Salamov A."/>
            <person name="Henrissat B."/>
            <person name="Wiebenga A."/>
            <person name="De vries R.P."/>
            <person name="Grigoriev I.V."/>
            <person name="Mortensen U.H."/>
            <person name="Andersen M.R."/>
            <person name="Baker S.E."/>
        </authorList>
    </citation>
    <scope>NUCLEOTIDE SEQUENCE [LARGE SCALE GENOMIC DNA]</scope>
    <source>
        <strain evidence="1 2">CBS 139.54b</strain>
    </source>
</reference>
<dbReference type="EMBL" id="KZ852047">
    <property type="protein sequence ID" value="RDH33202.1"/>
    <property type="molecule type" value="Genomic_DNA"/>
</dbReference>
<sequence>MVVMHASSFYALYLVPGQTGCSHLLGLHTPKSWEFPSPLFPPLITRTDDWFSVLLNPTSLLTYLLDGFGPYKSCLLSFCLTVCGTDVHLTSRTGYVQKIGILDACFCALLVPSLMATSLSHCSMTSQSHPQLEIHESLQSSIAASLAFIFLKRHNLRTKDRFERGGWEERELWLPSYLLPLGNHHGARTILAGLVL</sequence>
<protein>
    <submittedName>
        <fullName evidence="1">Uncharacterized protein</fullName>
    </submittedName>
</protein>
<gene>
    <name evidence="1" type="ORF">BDQ94DRAFT_33740</name>
</gene>
<accession>A0A3F3Q2H8</accession>
<dbReference type="Proteomes" id="UP000253729">
    <property type="component" value="Unassembled WGS sequence"/>
</dbReference>
<name>A0A3F3Q2H8_9EURO</name>